<name>A0ABP9VB34_9DEIO</name>
<accession>A0ABP9VB34</accession>
<protein>
    <recommendedName>
        <fullName evidence="4">DUF3592 domain-containing protein</fullName>
    </recommendedName>
</protein>
<proteinExistence type="predicted"/>
<keyword evidence="1" id="KW-0812">Transmembrane</keyword>
<dbReference type="EMBL" id="BAABRN010000024">
    <property type="protein sequence ID" value="GAA5502468.1"/>
    <property type="molecule type" value="Genomic_DNA"/>
</dbReference>
<organism evidence="2 3">
    <name type="scientific">Deinococcus xinjiangensis</name>
    <dbReference type="NCBI Taxonomy" id="457454"/>
    <lineage>
        <taxon>Bacteria</taxon>
        <taxon>Thermotogati</taxon>
        <taxon>Deinococcota</taxon>
        <taxon>Deinococci</taxon>
        <taxon>Deinococcales</taxon>
        <taxon>Deinococcaceae</taxon>
        <taxon>Deinococcus</taxon>
    </lineage>
</organism>
<feature type="transmembrane region" description="Helical" evidence="1">
    <location>
        <begin position="7"/>
        <end position="27"/>
    </location>
</feature>
<evidence type="ECO:0000256" key="1">
    <source>
        <dbReference type="SAM" id="Phobius"/>
    </source>
</evidence>
<dbReference type="RefSeq" id="WP_353542436.1">
    <property type="nucleotide sequence ID" value="NZ_BAABRN010000024.1"/>
</dbReference>
<dbReference type="Proteomes" id="UP001458946">
    <property type="component" value="Unassembled WGS sequence"/>
</dbReference>
<evidence type="ECO:0000313" key="3">
    <source>
        <dbReference type="Proteomes" id="UP001458946"/>
    </source>
</evidence>
<gene>
    <name evidence="2" type="ORF">Dxin01_02212</name>
</gene>
<reference evidence="2 3" key="1">
    <citation type="submission" date="2024-02" db="EMBL/GenBank/DDBJ databases">
        <title>Deinococcus xinjiangensis NBRC 107630.</title>
        <authorList>
            <person name="Ichikawa N."/>
            <person name="Katano-Makiyama Y."/>
            <person name="Hidaka K."/>
        </authorList>
    </citation>
    <scope>NUCLEOTIDE SEQUENCE [LARGE SCALE GENOMIC DNA]</scope>
    <source>
        <strain evidence="2 3">NBRC 107630</strain>
    </source>
</reference>
<evidence type="ECO:0000313" key="2">
    <source>
        <dbReference type="EMBL" id="GAA5502468.1"/>
    </source>
</evidence>
<sequence>MNADQRTLGAANGCLITLLLLAFPLVYGNWAAYKQWSNARLLETSGKVVQAEVLEVDTARGSRVGMNYGVTYRLPAYLNPSGKNYHATVSESVYQTASTDKTIAVKILADHPEIQKVVGSESPIYFIVLMILSDVIFLFFLVVFIFGRNG</sequence>
<comment type="caution">
    <text evidence="2">The sequence shown here is derived from an EMBL/GenBank/DDBJ whole genome shotgun (WGS) entry which is preliminary data.</text>
</comment>
<evidence type="ECO:0008006" key="4">
    <source>
        <dbReference type="Google" id="ProtNLM"/>
    </source>
</evidence>
<keyword evidence="1" id="KW-1133">Transmembrane helix</keyword>
<keyword evidence="1" id="KW-0472">Membrane</keyword>
<keyword evidence="3" id="KW-1185">Reference proteome</keyword>
<feature type="transmembrane region" description="Helical" evidence="1">
    <location>
        <begin position="124"/>
        <end position="146"/>
    </location>
</feature>